<dbReference type="InterPro" id="IPR058650">
    <property type="entry name" value="Msy1/2-like"/>
</dbReference>
<dbReference type="PROSITE" id="PS50222">
    <property type="entry name" value="EF_HAND_2"/>
    <property type="match status" value="1"/>
</dbReference>
<gene>
    <name evidence="9" type="ORF">DFH05DRAFT_1550029</name>
</gene>
<protein>
    <submittedName>
        <fullName evidence="9">Mechanosensitive ion channel-domain-containing protein</fullName>
    </submittedName>
</protein>
<dbReference type="InterPro" id="IPR010920">
    <property type="entry name" value="LSM_dom_sf"/>
</dbReference>
<name>A0A9W8TYX4_9AGAR</name>
<feature type="domain" description="EF-hand" evidence="8">
    <location>
        <begin position="381"/>
        <end position="416"/>
    </location>
</feature>
<feature type="compositionally biased region" description="Basic residues" evidence="6">
    <location>
        <begin position="301"/>
        <end position="315"/>
    </location>
</feature>
<dbReference type="InterPro" id="IPR006685">
    <property type="entry name" value="MscS_channel_2nd"/>
</dbReference>
<evidence type="ECO:0000256" key="2">
    <source>
        <dbReference type="ARBA" id="ARBA00022692"/>
    </source>
</evidence>
<evidence type="ECO:0000256" key="6">
    <source>
        <dbReference type="SAM" id="MobiDB-lite"/>
    </source>
</evidence>
<dbReference type="GO" id="GO:0006874">
    <property type="term" value="P:intracellular calcium ion homeostasis"/>
    <property type="evidence" value="ECO:0007669"/>
    <property type="project" value="TreeGrafter"/>
</dbReference>
<dbReference type="GO" id="GO:0005262">
    <property type="term" value="F:calcium channel activity"/>
    <property type="evidence" value="ECO:0007669"/>
    <property type="project" value="TreeGrafter"/>
</dbReference>
<dbReference type="Proteomes" id="UP001142393">
    <property type="component" value="Unassembled WGS sequence"/>
</dbReference>
<dbReference type="SMART" id="SM00054">
    <property type="entry name" value="EFh"/>
    <property type="match status" value="1"/>
</dbReference>
<dbReference type="InterPro" id="IPR018247">
    <property type="entry name" value="EF_Hand_1_Ca_BS"/>
</dbReference>
<feature type="region of interest" description="Disordered" evidence="6">
    <location>
        <begin position="268"/>
        <end position="315"/>
    </location>
</feature>
<feature type="transmembrane region" description="Helical" evidence="7">
    <location>
        <begin position="466"/>
        <end position="492"/>
    </location>
</feature>
<dbReference type="Gene3D" id="1.10.238.10">
    <property type="entry name" value="EF-hand"/>
    <property type="match status" value="1"/>
</dbReference>
<evidence type="ECO:0000313" key="10">
    <source>
        <dbReference type="Proteomes" id="UP001142393"/>
    </source>
</evidence>
<accession>A0A9W8TYX4</accession>
<comment type="subcellular location">
    <subcellularLocation>
        <location evidence="1">Membrane</location>
    </subcellularLocation>
</comment>
<keyword evidence="5 7" id="KW-0472">Membrane</keyword>
<feature type="transmembrane region" description="Helical" evidence="7">
    <location>
        <begin position="172"/>
        <end position="193"/>
    </location>
</feature>
<dbReference type="Pfam" id="PF25886">
    <property type="entry name" value="Msy1"/>
    <property type="match status" value="1"/>
</dbReference>
<dbReference type="GO" id="GO:0005509">
    <property type="term" value="F:calcium ion binding"/>
    <property type="evidence" value="ECO:0007669"/>
    <property type="project" value="InterPro"/>
</dbReference>
<dbReference type="Pfam" id="PF00924">
    <property type="entry name" value="MS_channel_2nd"/>
    <property type="match status" value="1"/>
</dbReference>
<dbReference type="InterPro" id="IPR023408">
    <property type="entry name" value="MscS_beta-dom_sf"/>
</dbReference>
<dbReference type="SUPFAM" id="SSF50182">
    <property type="entry name" value="Sm-like ribonucleoproteins"/>
    <property type="match status" value="1"/>
</dbReference>
<comment type="caution">
    <text evidence="9">The sequence shown here is derived from an EMBL/GenBank/DDBJ whole genome shotgun (WGS) entry which is preliminary data.</text>
</comment>
<evidence type="ECO:0000256" key="7">
    <source>
        <dbReference type="SAM" id="Phobius"/>
    </source>
</evidence>
<feature type="compositionally biased region" description="Acidic residues" evidence="6">
    <location>
        <begin position="51"/>
        <end position="63"/>
    </location>
</feature>
<dbReference type="SUPFAM" id="SSF47473">
    <property type="entry name" value="EF-hand"/>
    <property type="match status" value="1"/>
</dbReference>
<keyword evidence="3" id="KW-0106">Calcium</keyword>
<keyword evidence="10" id="KW-1185">Reference proteome</keyword>
<sequence>MAMDDDKARLGPTSKQHDYAPNAPPISSIPSATNTDQVHSDTDSTDTATNSDDEFNWDEDDDPSASRNHEKTKAKRGRAIYLAFMKLARPVRVFLLGALGAGILITPLLVVQLRFKSNPVRPQVHVWSLWLSIIWAAGCVTYLVVDAIPALVISIVVLFGGQVERLKIQLELTLAVSGWLKFALDISWAWISLSVLRSIYEPSGHYWVIVNRVMQALFSLGILLLVEKLCLQFIAINFHQKALADRLTENRLGLRALDRLSNAQPVVTNRKKAHMKRGHKSTGGSVDLNHAVNNDGSPVKEKHHHNSRSAERKRRRGAMASIIVDQVSGAIGQVALKNSKFNRENEFGSLSSARRLARKLFGALGDKRDFLIVEDFEPYFRTTAEAHEAFHLFDKDGNGDISKREMREAVQRIYRERKDLVTSLKDAGSAVAKLDAVLLGLVLIILIFICLLIFNPSDTIESLVPMATIVVGFSFIFGNSAATLFQSLLFIFSTHVFDVGDLVMIDDQYLFVKEFGLFSTVFRRVDGQEIIAPNSLLASSKLVHNIRRSGSMAETTDLEVSYDTPLEVIEELRMRIIQYANDNNREWASAALNIDKMEYMNAIYLTVAVEHRPNWQDWGGRWTRRNAFMKFLKGVLEELDVKYMMPTQPVLLPSYAQATNNLVNPNTFNNSSTALNRQPSSPLRMRTPQPRTRTESVRSARSARSMQEQQEMMGNAGTFSGNRGFLRAPGQGTLRSDMDSTF</sequence>
<feature type="compositionally biased region" description="Basic residues" evidence="6">
    <location>
        <begin position="269"/>
        <end position="280"/>
    </location>
</feature>
<evidence type="ECO:0000313" key="9">
    <source>
        <dbReference type="EMBL" id="KAJ3745545.1"/>
    </source>
</evidence>
<dbReference type="PANTHER" id="PTHR31323:SF11">
    <property type="entry name" value="EF-HAND DOMAIN-CONTAINING PROTEIN"/>
    <property type="match status" value="1"/>
</dbReference>
<evidence type="ECO:0000259" key="8">
    <source>
        <dbReference type="PROSITE" id="PS50222"/>
    </source>
</evidence>
<dbReference type="Pfam" id="PF13405">
    <property type="entry name" value="EF-hand_6"/>
    <property type="match status" value="1"/>
</dbReference>
<feature type="region of interest" description="Disordered" evidence="6">
    <location>
        <begin position="664"/>
        <end position="742"/>
    </location>
</feature>
<dbReference type="InterPro" id="IPR002048">
    <property type="entry name" value="EF_hand_dom"/>
</dbReference>
<dbReference type="InterPro" id="IPR011992">
    <property type="entry name" value="EF-hand-dom_pair"/>
</dbReference>
<dbReference type="PROSITE" id="PS00018">
    <property type="entry name" value="EF_HAND_1"/>
    <property type="match status" value="1"/>
</dbReference>
<dbReference type="Gene3D" id="2.30.30.60">
    <property type="match status" value="1"/>
</dbReference>
<feature type="region of interest" description="Disordered" evidence="6">
    <location>
        <begin position="1"/>
        <end position="71"/>
    </location>
</feature>
<dbReference type="AlphaFoldDB" id="A0A9W8TYX4"/>
<proteinExistence type="predicted"/>
<feature type="transmembrane region" description="Helical" evidence="7">
    <location>
        <begin position="93"/>
        <end position="113"/>
    </location>
</feature>
<organism evidence="9 10">
    <name type="scientific">Lentinula detonsa</name>
    <dbReference type="NCBI Taxonomy" id="2804962"/>
    <lineage>
        <taxon>Eukaryota</taxon>
        <taxon>Fungi</taxon>
        <taxon>Dikarya</taxon>
        <taxon>Basidiomycota</taxon>
        <taxon>Agaricomycotina</taxon>
        <taxon>Agaricomycetes</taxon>
        <taxon>Agaricomycetidae</taxon>
        <taxon>Agaricales</taxon>
        <taxon>Marasmiineae</taxon>
        <taxon>Omphalotaceae</taxon>
        <taxon>Lentinula</taxon>
    </lineage>
</organism>
<evidence type="ECO:0000256" key="4">
    <source>
        <dbReference type="ARBA" id="ARBA00022989"/>
    </source>
</evidence>
<dbReference type="PANTHER" id="PTHR31323">
    <property type="entry name" value="MECHANOSENSITIVE ION CHANNEL PROTEIN MSY2"/>
    <property type="match status" value="1"/>
</dbReference>
<reference evidence="9 10" key="1">
    <citation type="journal article" date="2023" name="Proc. Natl. Acad. Sci. U.S.A.">
        <title>A global phylogenomic analysis of the shiitake genus Lentinula.</title>
        <authorList>
            <person name="Sierra-Patev S."/>
            <person name="Min B."/>
            <person name="Naranjo-Ortiz M."/>
            <person name="Looney B."/>
            <person name="Konkel Z."/>
            <person name="Slot J.C."/>
            <person name="Sakamoto Y."/>
            <person name="Steenwyk J.L."/>
            <person name="Rokas A."/>
            <person name="Carro J."/>
            <person name="Camarero S."/>
            <person name="Ferreira P."/>
            <person name="Molpeceres G."/>
            <person name="Ruiz-Duenas F.J."/>
            <person name="Serrano A."/>
            <person name="Henrissat B."/>
            <person name="Drula E."/>
            <person name="Hughes K.W."/>
            <person name="Mata J.L."/>
            <person name="Ishikawa N.K."/>
            <person name="Vargas-Isla R."/>
            <person name="Ushijima S."/>
            <person name="Smith C.A."/>
            <person name="Donoghue J."/>
            <person name="Ahrendt S."/>
            <person name="Andreopoulos W."/>
            <person name="He G."/>
            <person name="LaButti K."/>
            <person name="Lipzen A."/>
            <person name="Ng V."/>
            <person name="Riley R."/>
            <person name="Sandor L."/>
            <person name="Barry K."/>
            <person name="Martinez A.T."/>
            <person name="Xiao Y."/>
            <person name="Gibbons J.G."/>
            <person name="Terashima K."/>
            <person name="Grigoriev I.V."/>
            <person name="Hibbett D."/>
        </authorList>
    </citation>
    <scope>NUCLEOTIDE SEQUENCE [LARGE SCALE GENOMIC DNA]</scope>
    <source>
        <strain evidence="9 10">TFB7810</strain>
    </source>
</reference>
<feature type="compositionally biased region" description="Low complexity" evidence="6">
    <location>
        <begin position="25"/>
        <end position="35"/>
    </location>
</feature>
<evidence type="ECO:0000256" key="1">
    <source>
        <dbReference type="ARBA" id="ARBA00004370"/>
    </source>
</evidence>
<dbReference type="EMBL" id="JANVFU010000005">
    <property type="protein sequence ID" value="KAJ3745545.1"/>
    <property type="molecule type" value="Genomic_DNA"/>
</dbReference>
<evidence type="ECO:0000256" key="3">
    <source>
        <dbReference type="ARBA" id="ARBA00022837"/>
    </source>
</evidence>
<feature type="compositionally biased region" description="Polar residues" evidence="6">
    <location>
        <begin position="699"/>
        <end position="721"/>
    </location>
</feature>
<evidence type="ECO:0000256" key="5">
    <source>
        <dbReference type="ARBA" id="ARBA00023136"/>
    </source>
</evidence>
<dbReference type="CDD" id="cd00051">
    <property type="entry name" value="EFh"/>
    <property type="match status" value="1"/>
</dbReference>
<keyword evidence="4 7" id="KW-1133">Transmembrane helix</keyword>
<feature type="transmembrane region" description="Helical" evidence="7">
    <location>
        <begin position="434"/>
        <end position="454"/>
    </location>
</feature>
<feature type="transmembrane region" description="Helical" evidence="7">
    <location>
        <begin position="133"/>
        <end position="160"/>
    </location>
</feature>
<dbReference type="GO" id="GO:0016020">
    <property type="term" value="C:membrane"/>
    <property type="evidence" value="ECO:0007669"/>
    <property type="project" value="UniProtKB-SubCell"/>
</dbReference>
<feature type="compositionally biased region" description="Polar residues" evidence="6">
    <location>
        <begin position="671"/>
        <end position="681"/>
    </location>
</feature>
<keyword evidence="2 7" id="KW-0812">Transmembrane</keyword>